<accession>A0ABT4SQ76</accession>
<evidence type="ECO:0000259" key="1">
    <source>
        <dbReference type="Pfam" id="PF04909"/>
    </source>
</evidence>
<dbReference type="Proteomes" id="UP001212498">
    <property type="component" value="Unassembled WGS sequence"/>
</dbReference>
<organism evidence="2 3">
    <name type="scientific">Nonomuraea ferruginea</name>
    <dbReference type="NCBI Taxonomy" id="46174"/>
    <lineage>
        <taxon>Bacteria</taxon>
        <taxon>Bacillati</taxon>
        <taxon>Actinomycetota</taxon>
        <taxon>Actinomycetes</taxon>
        <taxon>Streptosporangiales</taxon>
        <taxon>Streptosporangiaceae</taxon>
        <taxon>Nonomuraea</taxon>
    </lineage>
</organism>
<dbReference type="InterPro" id="IPR006680">
    <property type="entry name" value="Amidohydro-rel"/>
</dbReference>
<comment type="caution">
    <text evidence="2">The sequence shown here is derived from an EMBL/GenBank/DDBJ whole genome shotgun (WGS) entry which is preliminary data.</text>
</comment>
<gene>
    <name evidence="2" type="ORF">OUY24_02090</name>
</gene>
<protein>
    <submittedName>
        <fullName evidence="2">Amidohydrolase family protein</fullName>
    </submittedName>
</protein>
<dbReference type="Pfam" id="PF04909">
    <property type="entry name" value="Amidohydro_2"/>
    <property type="match status" value="1"/>
</dbReference>
<feature type="domain" description="Amidohydrolase-related" evidence="1">
    <location>
        <begin position="15"/>
        <end position="221"/>
    </location>
</feature>
<proteinExistence type="predicted"/>
<evidence type="ECO:0000313" key="3">
    <source>
        <dbReference type="Proteomes" id="UP001212498"/>
    </source>
</evidence>
<dbReference type="EMBL" id="JAPNUD010000003">
    <property type="protein sequence ID" value="MDA0639403.1"/>
    <property type="molecule type" value="Genomic_DNA"/>
</dbReference>
<keyword evidence="3" id="KW-1185">Reference proteome</keyword>
<reference evidence="2 3" key="1">
    <citation type="submission" date="2022-11" db="EMBL/GenBank/DDBJ databases">
        <title>Nonomuraea corallina sp. nov., a new species of the genus Nonomuraea isolated from sea side sediment in Thai sea.</title>
        <authorList>
            <person name="Ngamcharungchit C."/>
            <person name="Matsumoto A."/>
            <person name="Suriyachadkun C."/>
            <person name="Panbangred W."/>
            <person name="Inahashi Y."/>
            <person name="Intra B."/>
        </authorList>
    </citation>
    <scope>NUCLEOTIDE SEQUENCE [LARGE SCALE GENOMIC DNA]</scope>
    <source>
        <strain evidence="2 3">DSM 43553</strain>
    </source>
</reference>
<sequence length="242" mass="25591">MPKLIVDAHRLAGPVPFDDLPVDPRPDLDRLGIARALVTHTLSLYSDAEAGNDALFALGDPRLVPVPVVVPGVPGACAPATPDAVRAWGVRMVRLCPERHRFDLTGPVALRWLAALGAGAAPGPAVAVDLDETSTAQLRTLAERLPGLRILVLNPGYRRLRALAELMAEAPGVRVETGTVNTQGGVEWLAERFGAERLVFGTGAPVADDCGPRFLLDHLGLTPRETDLIAAGSLERLLGGRP</sequence>
<dbReference type="RefSeq" id="WP_219543250.1">
    <property type="nucleotide sequence ID" value="NZ_BAABFD010000001.1"/>
</dbReference>
<evidence type="ECO:0000313" key="2">
    <source>
        <dbReference type="EMBL" id="MDA0639403.1"/>
    </source>
</evidence>
<name>A0ABT4SQ76_9ACTN</name>